<feature type="compositionally biased region" description="Basic and acidic residues" evidence="1">
    <location>
        <begin position="1221"/>
        <end position="1236"/>
    </location>
</feature>
<dbReference type="SUPFAM" id="SSF52047">
    <property type="entry name" value="RNI-like"/>
    <property type="match status" value="1"/>
</dbReference>
<feature type="compositionally biased region" description="Acidic residues" evidence="1">
    <location>
        <begin position="1190"/>
        <end position="1200"/>
    </location>
</feature>
<feature type="region of interest" description="Disordered" evidence="1">
    <location>
        <begin position="1050"/>
        <end position="1367"/>
    </location>
</feature>
<feature type="compositionally biased region" description="Basic residues" evidence="1">
    <location>
        <begin position="930"/>
        <end position="944"/>
    </location>
</feature>
<feature type="compositionally biased region" description="Basic residues" evidence="1">
    <location>
        <begin position="1168"/>
        <end position="1182"/>
    </location>
</feature>
<feature type="region of interest" description="Disordered" evidence="1">
    <location>
        <begin position="639"/>
        <end position="723"/>
    </location>
</feature>
<feature type="compositionally biased region" description="Acidic residues" evidence="1">
    <location>
        <begin position="913"/>
        <end position="925"/>
    </location>
</feature>
<feature type="compositionally biased region" description="Low complexity" evidence="1">
    <location>
        <begin position="1242"/>
        <end position="1267"/>
    </location>
</feature>
<name>A0ABR2JWT6_9EUKA</name>
<comment type="caution">
    <text evidence="2">The sequence shown here is derived from an EMBL/GenBank/DDBJ whole genome shotgun (WGS) entry which is preliminary data.</text>
</comment>
<feature type="compositionally biased region" description="Polar residues" evidence="1">
    <location>
        <begin position="798"/>
        <end position="812"/>
    </location>
</feature>
<feature type="compositionally biased region" description="Low complexity" evidence="1">
    <location>
        <begin position="782"/>
        <end position="797"/>
    </location>
</feature>
<feature type="compositionally biased region" description="Basic and acidic residues" evidence="1">
    <location>
        <begin position="1319"/>
        <end position="1330"/>
    </location>
</feature>
<feature type="compositionally biased region" description="Polar residues" evidence="1">
    <location>
        <begin position="1152"/>
        <end position="1167"/>
    </location>
</feature>
<accession>A0ABR2JWT6</accession>
<proteinExistence type="predicted"/>
<feature type="region of interest" description="Disordered" evidence="1">
    <location>
        <begin position="782"/>
        <end position="812"/>
    </location>
</feature>
<dbReference type="Proteomes" id="UP001470230">
    <property type="component" value="Unassembled WGS sequence"/>
</dbReference>
<feature type="compositionally biased region" description="Acidic residues" evidence="1">
    <location>
        <begin position="956"/>
        <end position="966"/>
    </location>
</feature>
<feature type="compositionally biased region" description="Polar residues" evidence="1">
    <location>
        <begin position="689"/>
        <end position="699"/>
    </location>
</feature>
<evidence type="ECO:0000313" key="2">
    <source>
        <dbReference type="EMBL" id="KAK8883283.1"/>
    </source>
</evidence>
<feature type="compositionally biased region" description="Basic residues" evidence="1">
    <location>
        <begin position="973"/>
        <end position="991"/>
    </location>
</feature>
<evidence type="ECO:0000313" key="3">
    <source>
        <dbReference type="Proteomes" id="UP001470230"/>
    </source>
</evidence>
<dbReference type="EMBL" id="JAPFFF010000009">
    <property type="protein sequence ID" value="KAK8883283.1"/>
    <property type="molecule type" value="Genomic_DNA"/>
</dbReference>
<feature type="region of interest" description="Disordered" evidence="1">
    <location>
        <begin position="864"/>
        <end position="1023"/>
    </location>
</feature>
<evidence type="ECO:0008006" key="4">
    <source>
        <dbReference type="Google" id="ProtNLM"/>
    </source>
</evidence>
<feature type="compositionally biased region" description="Low complexity" evidence="1">
    <location>
        <begin position="1358"/>
        <end position="1367"/>
    </location>
</feature>
<sequence length="1367" mass="160016">MEEKLSSNLIKSGQMLIHSVQVKLRSGIAKSDRTAVFSNTHFSIFQKLECKKSFLWITLSSIKVAENNVILKFGKNVFNIYPSNIKLFLSCVFDVIQRVLLSSELESLDFESFHSFIAFPNPYSLQARIRMKMNINNVEYDHSLVQQITDTLSYSRRELDLTKFNPTLVQYMLDAVSLYYGLRSIKIVSSSKVDAYEYASKLVLEKSTLRLICIKGFSNSNFSTYISNLALNKCPKLMSLSFESSFLQEAQLNEIKNLYRKSDLKGLEFHDAISPKAKDFFHDSFFLNLRIKSLNLDGTKGLNLPRILILVPEIVLLSLADCDLDISDVIVQIQKLSKLRALNLSGNRCTNAAKLKNPLPPNVLSVHVNNVTWENQCLVEFFNYRLMKLSISYIYTSPDEWQRLFDSLPNNPNNALANIVWDGNNVHSNFFSFLKNHVCLQYLSMNDCFNQSHPECLSSLIDYLKFKDLALTEISLRGTDSNNIGEYLLPVLNVLLNVRKINTIDIHGQKGGDQSFYALMGNMDHLKVLSCDKMNPSKSAILFDLADKARSIGVCLSYPSEDISTLVHSKKMTPNESRALFNKFRIIPKRVKKQPPGVLYPPPSNSPFDFPFQAYKYHPNTDFPHYLKPKQFAFYDRAPPMAKIGPQGSPKKVESPQPSPHEQSPKQASPPHSPIQQNLRTFDPRQNDNPETTITLETSNNPNNQNFNQSYNNNNQINYNGDNQEFNQNYNYNDAQNYNYNNNYNNDQGFNQNYNYNNNQMASSQRLNTDYNRDFTANQRFNQTYNNNNFNNSNRNSPSSKGRMNQGNTSPNMNVYKEIMRAPPPRFVFEDDPITLEMSRDDETILPTIEDEFFPAYDDARNIYQQQQQQQQIRQSPPYVRNSTPSNRSKSRGAPSRNERPISSTRNRMNEVYIEEEEEFDDYDDNYNRSHSKNHSRSHSRSHRTQSSLRKHQYENENEYENENDIYQDHQPKSRSRANHRSTSRQRHQHHPNNNEYDGYDDDENNVPSRNKERNLPPSSQRVRRAKARIYYESNNEDLFVEEDVIDDYDNEESSSRNRPNHRKRSSSRNNHGVSPSRSTNSRANQRQQPQQGSSRRRKETNKVHPRNKRSSHYNNDDDYDDNNEFDNVDNYDYENDDDYVQNMDAYDKPKSQSQRRANKSNVQPKTQQRRRGKVQSHRSRTQKMQNENYNDEDDYDDDVESYHQPRTRQKQQQSRRQTKRRLEMQDPEPVPERRKQNVNRGHNQISRSQQQQQQQHRNRNNGQRMKNYNKDDNFDDYDYDNDNNDEFEQSEYDEEQNLPVKRNAHSQRNQSRNQSRRQNPERMNKDRNHSQRVVRSINHDGSPKPARRPAPRYVQQFEFSSSNSFE</sequence>
<reference evidence="2 3" key="1">
    <citation type="submission" date="2024-04" db="EMBL/GenBank/DDBJ databases">
        <title>Tritrichomonas musculus Genome.</title>
        <authorList>
            <person name="Alves-Ferreira E."/>
            <person name="Grigg M."/>
            <person name="Lorenzi H."/>
            <person name="Galac M."/>
        </authorList>
    </citation>
    <scope>NUCLEOTIDE SEQUENCE [LARGE SCALE GENOMIC DNA]</scope>
    <source>
        <strain evidence="2 3">EAF2021</strain>
    </source>
</reference>
<feature type="compositionally biased region" description="Acidic residues" evidence="1">
    <location>
        <begin position="1274"/>
        <end position="1297"/>
    </location>
</feature>
<feature type="compositionally biased region" description="Low complexity" evidence="1">
    <location>
        <begin position="1082"/>
        <end position="1094"/>
    </location>
</feature>
<keyword evidence="3" id="KW-1185">Reference proteome</keyword>
<feature type="compositionally biased region" description="Acidic residues" evidence="1">
    <location>
        <begin position="1117"/>
        <end position="1140"/>
    </location>
</feature>
<gene>
    <name evidence="2" type="ORF">M9Y10_045934</name>
</gene>
<feature type="compositionally biased region" description="Basic residues" evidence="1">
    <location>
        <begin position="1095"/>
        <end position="1112"/>
    </location>
</feature>
<feature type="compositionally biased region" description="Low complexity" evidence="1">
    <location>
        <begin position="700"/>
        <end position="723"/>
    </location>
</feature>
<feature type="compositionally biased region" description="Polar residues" evidence="1">
    <location>
        <begin position="1068"/>
        <end position="1081"/>
    </location>
</feature>
<organism evidence="2 3">
    <name type="scientific">Tritrichomonas musculus</name>
    <dbReference type="NCBI Taxonomy" id="1915356"/>
    <lineage>
        <taxon>Eukaryota</taxon>
        <taxon>Metamonada</taxon>
        <taxon>Parabasalia</taxon>
        <taxon>Tritrichomonadida</taxon>
        <taxon>Tritrichomonadidae</taxon>
        <taxon>Tritrichomonas</taxon>
    </lineage>
</organism>
<feature type="compositionally biased region" description="Low complexity" evidence="1">
    <location>
        <begin position="1307"/>
        <end position="1318"/>
    </location>
</feature>
<protein>
    <recommendedName>
        <fullName evidence="4">Leucine Rich Repeat family protein</fullName>
    </recommendedName>
</protein>
<evidence type="ECO:0000256" key="1">
    <source>
        <dbReference type="SAM" id="MobiDB-lite"/>
    </source>
</evidence>